<dbReference type="InterPro" id="IPR036279">
    <property type="entry name" value="5-3_exonuclease_C_sf"/>
</dbReference>
<evidence type="ECO:0000259" key="2">
    <source>
        <dbReference type="SMART" id="SM00484"/>
    </source>
</evidence>
<dbReference type="InterPro" id="IPR006084">
    <property type="entry name" value="XPG/Rad2"/>
</dbReference>
<accession>A0A8H4VZV4</accession>
<dbReference type="PANTHER" id="PTHR11081">
    <property type="entry name" value="FLAP ENDONUCLEASE FAMILY MEMBER"/>
    <property type="match status" value="1"/>
</dbReference>
<protein>
    <recommendedName>
        <fullName evidence="2">XPG-I domain-containing protein</fullName>
    </recommendedName>
</protein>
<dbReference type="GO" id="GO:0017108">
    <property type="term" value="F:5'-flap endonuclease activity"/>
    <property type="evidence" value="ECO:0007669"/>
    <property type="project" value="TreeGrafter"/>
</dbReference>
<dbReference type="Pfam" id="PF18380">
    <property type="entry name" value="GEN1_C"/>
    <property type="match status" value="1"/>
</dbReference>
<feature type="compositionally biased region" description="Low complexity" evidence="1">
    <location>
        <begin position="669"/>
        <end position="684"/>
    </location>
</feature>
<feature type="compositionally biased region" description="Polar residues" evidence="1">
    <location>
        <begin position="568"/>
        <end position="587"/>
    </location>
</feature>
<feature type="compositionally biased region" description="Low complexity" evidence="1">
    <location>
        <begin position="489"/>
        <end position="500"/>
    </location>
</feature>
<dbReference type="Proteomes" id="UP000566819">
    <property type="component" value="Unassembled WGS sequence"/>
</dbReference>
<organism evidence="3 4">
    <name type="scientific">Cudoniella acicularis</name>
    <dbReference type="NCBI Taxonomy" id="354080"/>
    <lineage>
        <taxon>Eukaryota</taxon>
        <taxon>Fungi</taxon>
        <taxon>Dikarya</taxon>
        <taxon>Ascomycota</taxon>
        <taxon>Pezizomycotina</taxon>
        <taxon>Leotiomycetes</taxon>
        <taxon>Helotiales</taxon>
        <taxon>Tricladiaceae</taxon>
        <taxon>Cudoniella</taxon>
    </lineage>
</organism>
<reference evidence="3 4" key="1">
    <citation type="submission" date="2020-03" db="EMBL/GenBank/DDBJ databases">
        <title>Draft Genome Sequence of Cudoniella acicularis.</title>
        <authorList>
            <person name="Buettner E."/>
            <person name="Kellner H."/>
        </authorList>
    </citation>
    <scope>NUCLEOTIDE SEQUENCE [LARGE SCALE GENOMIC DNA]</scope>
    <source>
        <strain evidence="3 4">DSM 108380</strain>
    </source>
</reference>
<dbReference type="InterPro" id="IPR006086">
    <property type="entry name" value="XPG-I_dom"/>
</dbReference>
<keyword evidence="4" id="KW-1185">Reference proteome</keyword>
<feature type="compositionally biased region" description="Low complexity" evidence="1">
    <location>
        <begin position="625"/>
        <end position="648"/>
    </location>
</feature>
<dbReference type="SUPFAM" id="SSF88723">
    <property type="entry name" value="PIN domain-like"/>
    <property type="match status" value="1"/>
</dbReference>
<feature type="region of interest" description="Disordered" evidence="1">
    <location>
        <begin position="382"/>
        <end position="403"/>
    </location>
</feature>
<dbReference type="PRINTS" id="PR00853">
    <property type="entry name" value="XPGRADSUPER"/>
</dbReference>
<gene>
    <name evidence="3" type="ORF">G7Y89_g9616</name>
</gene>
<feature type="region of interest" description="Disordered" evidence="1">
    <location>
        <begin position="463"/>
        <end position="794"/>
    </location>
</feature>
<dbReference type="InterPro" id="IPR037316">
    <property type="entry name" value="Yen1_H3TH"/>
</dbReference>
<dbReference type="Pfam" id="PF00867">
    <property type="entry name" value="XPG_I"/>
    <property type="match status" value="1"/>
</dbReference>
<sequence length="860" mass="93211">MGIKGFVAQILQLGPCIIVCYDCSQFRYNLYSSSMDLTSHPLNATKKTGQHGAMVPNLLTKQLLKLFGFTFHTAPGEAEAECALLQREGIVDAVLSEDVDTLMFGCGLTLRNWSSEGSRGNKSPTHVSVYDAVKTKLGKAGLDREGMVLVALMSGGDYITEGIPHCGIKIACQAARAGFGKTLCGLPRADVAGLEMWRNDLAKELATNESKFFKNKHKTLKIPENFPDREVLGYYTHPVVSSATKLAKIKEEISWDNEVNVPGLRLFVAEAFEWTNRTGARKFIRGLAPALLVHKLRSRTNRRDSEYGDVILTAMNEMELVRAIGGKRTHLSSDGIPELRVIYHPLDIVGLDLDEEHDDSGDYGRDGLAPVNDDDQIEEYKSDEDAAKSMSPAKRGPSWYDPTQPEKAWIPETIAKVGVPLKVEDYEESLRNPKKFVKAKAAANKAATKGGMKKGAIEKFVTISKPGRDDADIGASKSPKKTAVSSDQPSLPLSHLAPALECPSDSSILSSKPTRATRSSKQTAGEAPKPTAKTRARAQTTRSKAVVAKERPPPNSNPWSMSRGASALQASPATTKPFSQTTNSGTPASKFKNFSGVVDLVSSPPSFPPAAAKSKPSPKKHRHSPTPSSDLELESSSHSSTHLSTPSSVERDLTKPSPRKKCHTPAPSPTTNSSNTSPTFSNGNHPESPTLPSVARRIFPQQNTDSPLGGGDEEDRRPPSPDFPTLNEIFSSPASRAQSSSTRKHQPVTIALSSSPPQPLVSPLATKKGMLPPPISAVPTSRSKKGSLNENTDECLIQSPINPKEKGRGKYIMPRESLPGAWKVLDENELNTQGRGWEEKNGRPKAWRMSQVEMVDLSGD</sequence>
<dbReference type="InterPro" id="IPR029060">
    <property type="entry name" value="PIN-like_dom_sf"/>
</dbReference>
<dbReference type="GO" id="GO:0008821">
    <property type="term" value="F:crossover junction DNA endonuclease activity"/>
    <property type="evidence" value="ECO:0007669"/>
    <property type="project" value="InterPro"/>
</dbReference>
<comment type="caution">
    <text evidence="3">The sequence shown here is derived from an EMBL/GenBank/DDBJ whole genome shotgun (WGS) entry which is preliminary data.</text>
</comment>
<dbReference type="PANTHER" id="PTHR11081:SF75">
    <property type="entry name" value="ENDONUCLEASE, PUTATIVE (AFU_ORTHOLOGUE AFUA_3G13260)-RELATED"/>
    <property type="match status" value="1"/>
</dbReference>
<dbReference type="CDD" id="cd09906">
    <property type="entry name" value="H3TH_YEN1"/>
    <property type="match status" value="1"/>
</dbReference>
<proteinExistence type="predicted"/>
<evidence type="ECO:0000256" key="1">
    <source>
        <dbReference type="SAM" id="MobiDB-lite"/>
    </source>
</evidence>
<dbReference type="SMART" id="SM00484">
    <property type="entry name" value="XPGI"/>
    <property type="match status" value="1"/>
</dbReference>
<dbReference type="OrthoDB" id="2959108at2759"/>
<dbReference type="AlphaFoldDB" id="A0A8H4VZV4"/>
<feature type="compositionally biased region" description="Low complexity" evidence="1">
    <location>
        <begin position="529"/>
        <end position="545"/>
    </location>
</feature>
<name>A0A8H4VZV4_9HELO</name>
<dbReference type="Gene3D" id="3.40.50.1010">
    <property type="entry name" value="5'-nuclease"/>
    <property type="match status" value="1"/>
</dbReference>
<dbReference type="SUPFAM" id="SSF47807">
    <property type="entry name" value="5' to 3' exonuclease, C-terminal subdomain"/>
    <property type="match status" value="1"/>
</dbReference>
<feature type="domain" description="XPG-I" evidence="2">
    <location>
        <begin position="65"/>
        <end position="139"/>
    </location>
</feature>
<dbReference type="EMBL" id="JAAMPI010000799">
    <property type="protein sequence ID" value="KAF4628541.1"/>
    <property type="molecule type" value="Genomic_DNA"/>
</dbReference>
<feature type="compositionally biased region" description="Low complexity" evidence="1">
    <location>
        <begin position="731"/>
        <end position="741"/>
    </location>
</feature>
<feature type="compositionally biased region" description="Polar residues" evidence="1">
    <location>
        <begin position="778"/>
        <end position="790"/>
    </location>
</feature>
<evidence type="ECO:0000313" key="3">
    <source>
        <dbReference type="EMBL" id="KAF4628541.1"/>
    </source>
</evidence>
<dbReference type="FunFam" id="3.40.50.1010:FF:000037">
    <property type="entry name" value="Rad2-like endonuclease, putative (AFU_orthologue AFUA_3G13260)"/>
    <property type="match status" value="1"/>
</dbReference>
<evidence type="ECO:0000313" key="4">
    <source>
        <dbReference type="Proteomes" id="UP000566819"/>
    </source>
</evidence>
<feature type="compositionally biased region" description="Polar residues" evidence="1">
    <location>
        <begin position="504"/>
        <end position="523"/>
    </location>
</feature>
<dbReference type="InterPro" id="IPR041177">
    <property type="entry name" value="GEN1_C"/>
</dbReference>
<dbReference type="GO" id="GO:0006281">
    <property type="term" value="P:DNA repair"/>
    <property type="evidence" value="ECO:0007669"/>
    <property type="project" value="UniProtKB-ARBA"/>
</dbReference>